<evidence type="ECO:0000313" key="1">
    <source>
        <dbReference type="EMBL" id="XCN72047.1"/>
    </source>
</evidence>
<sequence>MENTNSPSEEELDLQRRRHDFIWFQKGVFEKGRKEEKIMIARKSLQRGLEIEVIAEITGLSVSEVQLLQDSMQKNETN</sequence>
<reference evidence="1" key="2">
    <citation type="submission" date="2024-06" db="EMBL/GenBank/DDBJ databases">
        <authorList>
            <person name="Plum-Jensen L.E."/>
            <person name="Schramm A."/>
            <person name="Marshall I.P.G."/>
        </authorList>
    </citation>
    <scope>NUCLEOTIDE SEQUENCE</scope>
    <source>
        <strain evidence="1">Rat1</strain>
    </source>
</reference>
<organism evidence="1">
    <name type="scientific">Candidatus Electrothrix aestuarii</name>
    <dbReference type="NCBI Taxonomy" id="3062594"/>
    <lineage>
        <taxon>Bacteria</taxon>
        <taxon>Pseudomonadati</taxon>
        <taxon>Thermodesulfobacteriota</taxon>
        <taxon>Desulfobulbia</taxon>
        <taxon>Desulfobulbales</taxon>
        <taxon>Desulfobulbaceae</taxon>
        <taxon>Candidatus Electrothrix</taxon>
    </lineage>
</organism>
<reference evidence="1" key="1">
    <citation type="journal article" date="2024" name="Syst. Appl. Microbiol.">
        <title>First single-strain enrichments of Electrothrix cable bacteria, description of E. aestuarii sp. nov. and E. rattekaaiensis sp. nov., and proposal of a cable bacteria taxonomy following the rules of the SeqCode.</title>
        <authorList>
            <person name="Plum-Jensen L.E."/>
            <person name="Schramm A."/>
            <person name="Marshall I.P.G."/>
        </authorList>
    </citation>
    <scope>NUCLEOTIDE SEQUENCE</scope>
    <source>
        <strain evidence="1">Rat1</strain>
    </source>
</reference>
<dbReference type="KEGG" id="eaj:Q3M24_17290"/>
<name>A0AAU8LR98_9BACT</name>
<evidence type="ECO:0008006" key="2">
    <source>
        <dbReference type="Google" id="ProtNLM"/>
    </source>
</evidence>
<proteinExistence type="predicted"/>
<dbReference type="AlphaFoldDB" id="A0AAU8LR98"/>
<protein>
    <recommendedName>
        <fullName evidence="2">Rpn family recombination-promoting nuclease/putative transposase</fullName>
    </recommendedName>
</protein>
<accession>A0AAU8LR98</accession>
<gene>
    <name evidence="1" type="ORF">Q3M24_17290</name>
</gene>
<dbReference type="EMBL" id="CP159373">
    <property type="protein sequence ID" value="XCN72047.1"/>
    <property type="molecule type" value="Genomic_DNA"/>
</dbReference>